<keyword evidence="6" id="KW-0472">Membrane</keyword>
<proteinExistence type="predicted"/>
<evidence type="ECO:0000256" key="5">
    <source>
        <dbReference type="ARBA" id="ARBA00022989"/>
    </source>
</evidence>
<dbReference type="Proteomes" id="UP001381693">
    <property type="component" value="Unassembled WGS sequence"/>
</dbReference>
<dbReference type="InterPro" id="IPR020894">
    <property type="entry name" value="Cadherin_CS"/>
</dbReference>
<dbReference type="SUPFAM" id="SSF49313">
    <property type="entry name" value="Cadherin-like"/>
    <property type="match status" value="3"/>
</dbReference>
<evidence type="ECO:0000313" key="10">
    <source>
        <dbReference type="EMBL" id="KAK7083295.1"/>
    </source>
</evidence>
<reference evidence="10 11" key="1">
    <citation type="submission" date="2023-11" db="EMBL/GenBank/DDBJ databases">
        <title>Halocaridina rubra genome assembly.</title>
        <authorList>
            <person name="Smith C."/>
        </authorList>
    </citation>
    <scope>NUCLEOTIDE SEQUENCE [LARGE SCALE GENOMIC DNA]</scope>
    <source>
        <strain evidence="10">EP-1</strain>
        <tissue evidence="10">Whole</tissue>
    </source>
</reference>
<gene>
    <name evidence="10" type="ORF">SK128_010006</name>
</gene>
<evidence type="ECO:0000259" key="9">
    <source>
        <dbReference type="PROSITE" id="PS50268"/>
    </source>
</evidence>
<dbReference type="PROSITE" id="PS50268">
    <property type="entry name" value="CADHERIN_2"/>
    <property type="match status" value="2"/>
</dbReference>
<evidence type="ECO:0000313" key="11">
    <source>
        <dbReference type="Proteomes" id="UP001381693"/>
    </source>
</evidence>
<dbReference type="EMBL" id="JAXCGZ010003774">
    <property type="protein sequence ID" value="KAK7083295.1"/>
    <property type="molecule type" value="Genomic_DNA"/>
</dbReference>
<evidence type="ECO:0000256" key="2">
    <source>
        <dbReference type="ARBA" id="ARBA00022692"/>
    </source>
</evidence>
<dbReference type="PANTHER" id="PTHR24026:SF126">
    <property type="entry name" value="PROTOCADHERIN FAT 4"/>
    <property type="match status" value="1"/>
</dbReference>
<dbReference type="InterPro" id="IPR002126">
    <property type="entry name" value="Cadherin-like_dom"/>
</dbReference>
<dbReference type="GO" id="GO:0005886">
    <property type="term" value="C:plasma membrane"/>
    <property type="evidence" value="ECO:0007669"/>
    <property type="project" value="UniProtKB-SubCell"/>
</dbReference>
<comment type="subcellular location">
    <subcellularLocation>
        <location evidence="1">Membrane</location>
    </subcellularLocation>
</comment>
<dbReference type="PROSITE" id="PS00232">
    <property type="entry name" value="CADHERIN_1"/>
    <property type="match status" value="1"/>
</dbReference>
<keyword evidence="3" id="KW-0677">Repeat</keyword>
<feature type="chain" id="PRO_5042870014" description="Cadherin domain-containing protein" evidence="8">
    <location>
        <begin position="23"/>
        <end position="304"/>
    </location>
</feature>
<comment type="caution">
    <text evidence="10">The sequence shown here is derived from an EMBL/GenBank/DDBJ whole genome shotgun (WGS) entry which is preliminary data.</text>
</comment>
<evidence type="ECO:0000256" key="6">
    <source>
        <dbReference type="ARBA" id="ARBA00023136"/>
    </source>
</evidence>
<keyword evidence="2" id="KW-0812">Transmembrane</keyword>
<keyword evidence="8" id="KW-0732">Signal</keyword>
<protein>
    <recommendedName>
        <fullName evidence="9">Cadherin domain-containing protein</fullName>
    </recommendedName>
</protein>
<dbReference type="GO" id="GO:0007156">
    <property type="term" value="P:homophilic cell adhesion via plasma membrane adhesion molecules"/>
    <property type="evidence" value="ECO:0007669"/>
    <property type="project" value="InterPro"/>
</dbReference>
<evidence type="ECO:0000256" key="7">
    <source>
        <dbReference type="PROSITE-ProRule" id="PRU00043"/>
    </source>
</evidence>
<feature type="signal peptide" evidence="8">
    <location>
        <begin position="1"/>
        <end position="22"/>
    </location>
</feature>
<dbReference type="PANTHER" id="PTHR24026">
    <property type="entry name" value="FAT ATYPICAL CADHERIN-RELATED"/>
    <property type="match status" value="1"/>
</dbReference>
<name>A0AAN8XEZ6_HALRR</name>
<organism evidence="10 11">
    <name type="scientific">Halocaridina rubra</name>
    <name type="common">Hawaiian red shrimp</name>
    <dbReference type="NCBI Taxonomy" id="373956"/>
    <lineage>
        <taxon>Eukaryota</taxon>
        <taxon>Metazoa</taxon>
        <taxon>Ecdysozoa</taxon>
        <taxon>Arthropoda</taxon>
        <taxon>Crustacea</taxon>
        <taxon>Multicrustacea</taxon>
        <taxon>Malacostraca</taxon>
        <taxon>Eumalacostraca</taxon>
        <taxon>Eucarida</taxon>
        <taxon>Decapoda</taxon>
        <taxon>Pleocyemata</taxon>
        <taxon>Caridea</taxon>
        <taxon>Atyoidea</taxon>
        <taxon>Atyidae</taxon>
        <taxon>Halocaridina</taxon>
    </lineage>
</organism>
<dbReference type="InterPro" id="IPR015919">
    <property type="entry name" value="Cadherin-like_sf"/>
</dbReference>
<keyword evidence="5" id="KW-1133">Transmembrane helix</keyword>
<dbReference type="CDD" id="cd11304">
    <property type="entry name" value="Cadherin_repeat"/>
    <property type="match status" value="3"/>
</dbReference>
<dbReference type="Gene3D" id="2.60.40.60">
    <property type="entry name" value="Cadherins"/>
    <property type="match status" value="3"/>
</dbReference>
<feature type="domain" description="Cadherin" evidence="9">
    <location>
        <begin position="135"/>
        <end position="251"/>
    </location>
</feature>
<keyword evidence="11" id="KW-1185">Reference proteome</keyword>
<evidence type="ECO:0000256" key="8">
    <source>
        <dbReference type="SAM" id="SignalP"/>
    </source>
</evidence>
<keyword evidence="4 7" id="KW-0106">Calcium</keyword>
<accession>A0AAN8XEZ6</accession>
<dbReference type="Pfam" id="PF00028">
    <property type="entry name" value="Cadherin"/>
    <property type="match status" value="2"/>
</dbReference>
<sequence>MKVKAVWTLGAHLLLTFTLIRTQQLNRPPEFLPDGNMNRFTLREDAKVGSTVYTLKGRDPEGTDVSFTISGDHLSVDRNSGVVTLVRPLDRETTPMIEVIITITDERVYGDEPNTVPLRREIPILDVNDNLPVFHGTPYRLTVLESASPGATLFSKMRITDADGGSNAEVTLQCVKTETPQACAKFEIREARVEEGEYVGIISLKQLLDFETEREYTMVVQAVDDGLEKQQSSTTSVVIEIQDVQDQPPIFINAPFSATVREASPENIPILEVHARDGDLGEPRPLTLSLEGDDSGYFTLKQLK</sequence>
<evidence type="ECO:0000256" key="1">
    <source>
        <dbReference type="ARBA" id="ARBA00004370"/>
    </source>
</evidence>
<feature type="domain" description="Cadherin" evidence="9">
    <location>
        <begin position="34"/>
        <end position="134"/>
    </location>
</feature>
<evidence type="ECO:0000256" key="3">
    <source>
        <dbReference type="ARBA" id="ARBA00022737"/>
    </source>
</evidence>
<evidence type="ECO:0000256" key="4">
    <source>
        <dbReference type="ARBA" id="ARBA00022837"/>
    </source>
</evidence>
<dbReference type="GO" id="GO:0005509">
    <property type="term" value="F:calcium ion binding"/>
    <property type="evidence" value="ECO:0007669"/>
    <property type="project" value="UniProtKB-UniRule"/>
</dbReference>
<dbReference type="SMART" id="SM00112">
    <property type="entry name" value="CA"/>
    <property type="match status" value="2"/>
</dbReference>
<dbReference type="AlphaFoldDB" id="A0AAN8XEZ6"/>
<dbReference type="PRINTS" id="PR00205">
    <property type="entry name" value="CADHERIN"/>
</dbReference>